<dbReference type="EMBL" id="AJYB01000023">
    <property type="protein sequence ID" value="EIM07071.1"/>
    <property type="molecule type" value="Genomic_DNA"/>
</dbReference>
<dbReference type="AlphaFoldDB" id="A0AA87IM02"/>
<comment type="caution">
    <text evidence="2">The sequence shown here is derived from an EMBL/GenBank/DDBJ whole genome shotgun (WGS) entry which is preliminary data.</text>
</comment>
<reference evidence="2 3" key="1">
    <citation type="journal article" date="2012" name="J. Bacteriol.">
        <title>Genome Sequence of the Antarctic Psychrophile Bacterium Planococcus antarcticus DSM 14505.</title>
        <authorList>
            <person name="Margolles A."/>
            <person name="Gueimonde M."/>
            <person name="Sanchez B."/>
        </authorList>
    </citation>
    <scope>NUCLEOTIDE SEQUENCE [LARGE SCALE GENOMIC DNA]</scope>
    <source>
        <strain evidence="2 3">DSM 14505</strain>
    </source>
</reference>
<protein>
    <recommendedName>
        <fullName evidence="1">DUF3885 domain-containing protein</fullName>
    </recommendedName>
</protein>
<accession>A0AA87IM02</accession>
<organism evidence="2 3">
    <name type="scientific">Planococcus antarcticus DSM 14505</name>
    <dbReference type="NCBI Taxonomy" id="1185653"/>
    <lineage>
        <taxon>Bacteria</taxon>
        <taxon>Bacillati</taxon>
        <taxon>Bacillota</taxon>
        <taxon>Bacilli</taxon>
        <taxon>Bacillales</taxon>
        <taxon>Caryophanaceae</taxon>
        <taxon>Planococcus</taxon>
    </lineage>
</organism>
<dbReference type="Pfam" id="PF13021">
    <property type="entry name" value="DUF3885"/>
    <property type="match status" value="1"/>
</dbReference>
<dbReference type="Proteomes" id="UP000004725">
    <property type="component" value="Unassembled WGS sequence"/>
</dbReference>
<dbReference type="InterPro" id="IPR024976">
    <property type="entry name" value="DUF3885"/>
</dbReference>
<evidence type="ECO:0000313" key="2">
    <source>
        <dbReference type="EMBL" id="EIM07071.1"/>
    </source>
</evidence>
<dbReference type="RefSeq" id="WP_006829566.1">
    <property type="nucleotide sequence ID" value="NZ_AJYB01000023.1"/>
</dbReference>
<evidence type="ECO:0000259" key="1">
    <source>
        <dbReference type="Pfam" id="PF13021"/>
    </source>
</evidence>
<sequence length="214" mass="25699">MIESPEHYLAERFGGLQLEPALFYEWQNSIRFEISDPQIAYDNSAVMQQAFYRSKTLFNEVFEPEDDLFLVTDILTKSENNFLHKKPLNVYRKYIKDRQILNKLQLCESEDLEDEVKRYRFWLTCKKGDIRYPQLLQAICYEDFGHSSRILKSNPESGSNVYFINQSKNFVFHLYDDRGCDILAANKEAIRFLYEKHNEWILNYDRKEIDQLFK</sequence>
<name>A0AA87IM02_9BACL</name>
<gene>
    <name evidence="2" type="ORF">A1A1_07844</name>
</gene>
<evidence type="ECO:0000313" key="3">
    <source>
        <dbReference type="Proteomes" id="UP000004725"/>
    </source>
</evidence>
<feature type="domain" description="DUF3885" evidence="1">
    <location>
        <begin position="6"/>
        <end position="205"/>
    </location>
</feature>
<proteinExistence type="predicted"/>